<feature type="transmembrane region" description="Helical" evidence="7">
    <location>
        <begin position="26"/>
        <end position="48"/>
    </location>
</feature>
<dbReference type="InterPro" id="IPR056412">
    <property type="entry name" value="Ig_CycH"/>
</dbReference>
<keyword evidence="3" id="KW-0201">Cytochrome c-type biogenesis</keyword>
<keyword evidence="7" id="KW-0472">Membrane</keyword>
<protein>
    <submittedName>
        <fullName evidence="10">C-type cytochrome biogenesis protein CcmI</fullName>
    </submittedName>
</protein>
<dbReference type="OrthoDB" id="9776053at2"/>
<dbReference type="NCBIfam" id="TIGR03142">
    <property type="entry name" value="cytochro_ccmI"/>
    <property type="match status" value="1"/>
</dbReference>
<keyword evidence="2" id="KW-0677">Repeat</keyword>
<dbReference type="SUPFAM" id="SSF48452">
    <property type="entry name" value="TPR-like"/>
    <property type="match status" value="1"/>
</dbReference>
<dbReference type="AlphaFoldDB" id="A0A345P7A8"/>
<evidence type="ECO:0000256" key="1">
    <source>
        <dbReference type="ARBA" id="ARBA00004196"/>
    </source>
</evidence>
<evidence type="ECO:0000259" key="9">
    <source>
        <dbReference type="Pfam" id="PF23914"/>
    </source>
</evidence>
<evidence type="ECO:0000313" key="10">
    <source>
        <dbReference type="EMBL" id="AXI03167.1"/>
    </source>
</evidence>
<evidence type="ECO:0000256" key="4">
    <source>
        <dbReference type="ARBA" id="ARBA00022803"/>
    </source>
</evidence>
<feature type="coiled-coil region" evidence="6">
    <location>
        <begin position="62"/>
        <end position="103"/>
    </location>
</feature>
<dbReference type="InterPro" id="IPR017560">
    <property type="entry name" value="Cyt_c_biogenesis_CcmI"/>
</dbReference>
<comment type="subcellular location">
    <subcellularLocation>
        <location evidence="1">Cell envelope</location>
    </subcellularLocation>
</comment>
<dbReference type="Pfam" id="PF23914">
    <property type="entry name" value="TPR_CcmH_CycH"/>
    <property type="match status" value="1"/>
</dbReference>
<evidence type="ECO:0000256" key="6">
    <source>
        <dbReference type="SAM" id="Coils"/>
    </source>
</evidence>
<feature type="domain" description="Cytochrome c-type biogenesis protein H TPR" evidence="9">
    <location>
        <begin position="164"/>
        <end position="308"/>
    </location>
</feature>
<dbReference type="Pfam" id="PF23892">
    <property type="entry name" value="Ig_CycH"/>
    <property type="match status" value="1"/>
</dbReference>
<feature type="transmembrane region" description="Helical" evidence="7">
    <location>
        <begin position="127"/>
        <end position="147"/>
    </location>
</feature>
<accession>A0A345P7A8</accession>
<dbReference type="GO" id="GO:0017004">
    <property type="term" value="P:cytochrome complex assembly"/>
    <property type="evidence" value="ECO:0007669"/>
    <property type="project" value="UniProtKB-KW"/>
</dbReference>
<organism evidence="10 11">
    <name type="scientific">Aquirhabdus parva</name>
    <dbReference type="NCBI Taxonomy" id="2283318"/>
    <lineage>
        <taxon>Bacteria</taxon>
        <taxon>Pseudomonadati</taxon>
        <taxon>Pseudomonadota</taxon>
        <taxon>Gammaproteobacteria</taxon>
        <taxon>Moraxellales</taxon>
        <taxon>Moraxellaceae</taxon>
        <taxon>Aquirhabdus</taxon>
    </lineage>
</organism>
<dbReference type="InterPro" id="IPR019734">
    <property type="entry name" value="TPR_rpt"/>
</dbReference>
<keyword evidence="6" id="KW-0175">Coiled coil</keyword>
<evidence type="ECO:0000256" key="2">
    <source>
        <dbReference type="ARBA" id="ARBA00022737"/>
    </source>
</evidence>
<gene>
    <name evidence="10" type="primary">ccmI</name>
    <name evidence="10" type="ORF">HYN46_10155</name>
</gene>
<dbReference type="EMBL" id="CP031222">
    <property type="protein sequence ID" value="AXI03167.1"/>
    <property type="molecule type" value="Genomic_DNA"/>
</dbReference>
<reference evidence="10 11" key="1">
    <citation type="submission" date="2018-07" db="EMBL/GenBank/DDBJ databases">
        <title>Genome sequencing of Moraxellaceae gen. HYN0046.</title>
        <authorList>
            <person name="Kim M."/>
            <person name="Yi H."/>
        </authorList>
    </citation>
    <scope>NUCLEOTIDE SEQUENCE [LARGE SCALE GENOMIC DNA]</scope>
    <source>
        <strain evidence="10 11">HYN0046</strain>
    </source>
</reference>
<dbReference type="InterPro" id="IPR051263">
    <property type="entry name" value="C-type_cytochrome_biogenesis"/>
</dbReference>
<dbReference type="PANTHER" id="PTHR47870:SF1">
    <property type="entry name" value="CYTOCHROME C-TYPE BIOGENESIS PROTEIN CCMH"/>
    <property type="match status" value="1"/>
</dbReference>
<dbReference type="Proteomes" id="UP000253940">
    <property type="component" value="Chromosome"/>
</dbReference>
<sequence>MGRVLIRKHHSKMIRNNPMAANSTLIMFWGVALILSLLLGLIVISPWLRRTKSRQTMIDLNISVFRERLAELESDYQQAKLDIHEYQDQKVDLERQLIAAADHDVSGVQKDQLGRTSVQHSARLPRIIICIVFLWVPIFTLGSYFLWSLHKRAEHTALVGYWSAQDQYGKVAEQLMTGQISTPPADATEHGIALLQALQANIYQHPLEAKRWVVLSQTYMAAEAVEPALATLAHAYRLNPEDDDIAMTYAQMRFFSEQGKIDDVALDLVRHILSKNPNHEGALMLMAMATYRAHLYDDAINWLQRLKAVRIARATPDQPISPAILAQLNTAIEDAKQARMQVAKSQADSTLTITVQLADRLVSKITARDTLFVYIRAAEGMPAPYAVKKLTGSMLMNQLSHHQPIELTLSDQDSMLADRTISSAHRQGTPLVVAARVSKSSNPTGESGDLESLPVPLDDRLRYTVDVDQVRP</sequence>
<dbReference type="Gene3D" id="1.25.40.10">
    <property type="entry name" value="Tetratricopeptide repeat domain"/>
    <property type="match status" value="1"/>
</dbReference>
<evidence type="ECO:0000256" key="3">
    <source>
        <dbReference type="ARBA" id="ARBA00022748"/>
    </source>
</evidence>
<keyword evidence="11" id="KW-1185">Reference proteome</keyword>
<evidence type="ECO:0000259" key="8">
    <source>
        <dbReference type="Pfam" id="PF23892"/>
    </source>
</evidence>
<dbReference type="InterPro" id="IPR011990">
    <property type="entry name" value="TPR-like_helical_dom_sf"/>
</dbReference>
<dbReference type="InterPro" id="IPR056413">
    <property type="entry name" value="TPR_CcmH_CycH"/>
</dbReference>
<dbReference type="GO" id="GO:0030313">
    <property type="term" value="C:cell envelope"/>
    <property type="evidence" value="ECO:0007669"/>
    <property type="project" value="UniProtKB-SubCell"/>
</dbReference>
<keyword evidence="4 5" id="KW-0802">TPR repeat</keyword>
<dbReference type="GO" id="GO:0005886">
    <property type="term" value="C:plasma membrane"/>
    <property type="evidence" value="ECO:0007669"/>
    <property type="project" value="TreeGrafter"/>
</dbReference>
<evidence type="ECO:0000256" key="7">
    <source>
        <dbReference type="SAM" id="Phobius"/>
    </source>
</evidence>
<dbReference type="PROSITE" id="PS50005">
    <property type="entry name" value="TPR"/>
    <property type="match status" value="1"/>
</dbReference>
<keyword evidence="7" id="KW-1133">Transmembrane helix</keyword>
<name>A0A345P7A8_9GAMM</name>
<proteinExistence type="predicted"/>
<dbReference type="PANTHER" id="PTHR47870">
    <property type="entry name" value="CYTOCHROME C-TYPE BIOGENESIS PROTEIN CCMH"/>
    <property type="match status" value="1"/>
</dbReference>
<feature type="repeat" description="TPR" evidence="5">
    <location>
        <begin position="209"/>
        <end position="242"/>
    </location>
</feature>
<keyword evidence="7" id="KW-0812">Transmembrane</keyword>
<evidence type="ECO:0000256" key="5">
    <source>
        <dbReference type="PROSITE-ProRule" id="PRU00339"/>
    </source>
</evidence>
<evidence type="ECO:0000313" key="11">
    <source>
        <dbReference type="Proteomes" id="UP000253940"/>
    </source>
</evidence>
<feature type="domain" description="Cytochrome c-type biogenesis protein H Ig-like" evidence="8">
    <location>
        <begin position="351"/>
        <end position="458"/>
    </location>
</feature>
<dbReference type="KEGG" id="mbah:HYN46_10155"/>